<dbReference type="PANTHER" id="PTHR10910:SF106">
    <property type="entry name" value="ADENOSINE DEAMINASE DOMAIN-CONTAINING PROTEIN 2"/>
    <property type="match status" value="1"/>
</dbReference>
<protein>
    <submittedName>
        <fullName evidence="5">Adenosine deaminase domain containing 2</fullName>
    </submittedName>
</protein>
<dbReference type="GO" id="GO:0006382">
    <property type="term" value="P:adenosine to inosine editing"/>
    <property type="evidence" value="ECO:0007669"/>
    <property type="project" value="TreeGrafter"/>
</dbReference>
<feature type="region of interest" description="Disordered" evidence="2">
    <location>
        <begin position="78"/>
        <end position="97"/>
    </location>
</feature>
<organism evidence="5 6">
    <name type="scientific">Latimeria chalumnae</name>
    <name type="common">Coelacanth</name>
    <dbReference type="NCBI Taxonomy" id="7897"/>
    <lineage>
        <taxon>Eukaryota</taxon>
        <taxon>Metazoa</taxon>
        <taxon>Chordata</taxon>
        <taxon>Craniata</taxon>
        <taxon>Vertebrata</taxon>
        <taxon>Euteleostomi</taxon>
        <taxon>Coelacanthiformes</taxon>
        <taxon>Coelacanthidae</taxon>
        <taxon>Latimeria</taxon>
    </lineage>
</organism>
<dbReference type="KEGG" id="lcm:102346586"/>
<name>M3XIG5_LATCH</name>
<accession>M3XIG5</accession>
<dbReference type="CDD" id="cd19905">
    <property type="entry name" value="DSRM_ADAD1"/>
    <property type="match status" value="1"/>
</dbReference>
<feature type="domain" description="DRBM" evidence="3">
    <location>
        <begin position="122"/>
        <end position="188"/>
    </location>
</feature>
<dbReference type="PROSITE" id="PS50137">
    <property type="entry name" value="DS_RBD"/>
    <property type="match status" value="1"/>
</dbReference>
<evidence type="ECO:0000256" key="2">
    <source>
        <dbReference type="SAM" id="MobiDB-lite"/>
    </source>
</evidence>
<dbReference type="STRING" id="7897.ENSLACP00000022521"/>
<dbReference type="GO" id="GO:0005730">
    <property type="term" value="C:nucleolus"/>
    <property type="evidence" value="ECO:0007669"/>
    <property type="project" value="TreeGrafter"/>
</dbReference>
<dbReference type="CTD" id="161931"/>
<dbReference type="Gene3D" id="3.30.160.20">
    <property type="match status" value="1"/>
</dbReference>
<dbReference type="GeneTree" id="ENSGT00940000161900"/>
<dbReference type="PROSITE" id="PS50141">
    <property type="entry name" value="A_DEAMIN_EDITASE"/>
    <property type="match status" value="1"/>
</dbReference>
<dbReference type="InParanoid" id="M3XIG5"/>
<dbReference type="GO" id="GO:0003726">
    <property type="term" value="F:double-stranded RNA adenosine deaminase activity"/>
    <property type="evidence" value="ECO:0007669"/>
    <property type="project" value="TreeGrafter"/>
</dbReference>
<dbReference type="OrthoDB" id="10268011at2759"/>
<evidence type="ECO:0000313" key="5">
    <source>
        <dbReference type="Ensembl" id="ENSLACP00000022521.1"/>
    </source>
</evidence>
<dbReference type="Proteomes" id="UP000008672">
    <property type="component" value="Unassembled WGS sequence"/>
</dbReference>
<feature type="domain" description="A to I editase" evidence="4">
    <location>
        <begin position="264"/>
        <end position="576"/>
    </location>
</feature>
<dbReference type="SMART" id="SM00552">
    <property type="entry name" value="ADEAMc"/>
    <property type="match status" value="1"/>
</dbReference>
<dbReference type="PANTHER" id="PTHR10910">
    <property type="entry name" value="EUKARYOTE SPECIFIC DSRNA BINDING PROTEIN"/>
    <property type="match status" value="1"/>
</dbReference>
<dbReference type="EMBL" id="AFYH01009818">
    <property type="status" value="NOT_ANNOTATED_CDS"/>
    <property type="molecule type" value="Genomic_DNA"/>
</dbReference>
<sequence length="584" mass="64719">MAANSAMAEEASYRGCRYLPQLAASLSFYGPSSKPQRAAGLSDQSLSPDPRAGVKSVPTESCAEDLELALGAEALDEATRGGTERGEEPLSAGDCSTQAGILKSESKKLEELLSDWKQLEANPFVSLNRYVQLTGCDLQFVESEIPGPVTMFSLNAVIDGKMYPRGIGTNRREAKGNAAAIALLELSKLVQRPKGKVPRYISMKGYQTSENLITHEHRCAAICSDMFDRLLQDLSDYSSCKSSIAAFIMERDAEDDGDQYELVALGTGNSCYAGWLAFDGRLLHDCHALVVVRRTLQRFLYKQLLLFHSNDPLVVEKSIFCSSPGGSMLSLRPGIFFHLYLGKVPEGAARTTFINPPGSELPSLSMYMHMKGALIRSIYCEPNVHTTHVCCMSESDKMTRWIVLGVQGALLSHFIQPIYITSVVLGDHFYDRNTVSQVINKRLEGALIRKLPDSYERREIHFFWGEKVGPVECEDQCKTSSLNWAKGDAELEIVDGATGKITEDSPFQSGHSRASRLCKAAMLSSFRKVAEKTGRSDLLIEENYHSVKLRAETYQKVKKQVNCQLFLNNVGQWNRKELVGTFNK</sequence>
<reference evidence="5" key="2">
    <citation type="submission" date="2025-08" db="UniProtKB">
        <authorList>
            <consortium name="Ensembl"/>
        </authorList>
    </citation>
    <scope>IDENTIFICATION</scope>
</reference>
<dbReference type="SUPFAM" id="SSF54768">
    <property type="entry name" value="dsRNA-binding domain-like"/>
    <property type="match status" value="1"/>
</dbReference>
<reference evidence="5" key="3">
    <citation type="submission" date="2025-09" db="UniProtKB">
        <authorList>
            <consortium name="Ensembl"/>
        </authorList>
    </citation>
    <scope>IDENTIFICATION</scope>
</reference>
<dbReference type="RefSeq" id="XP_005987853.1">
    <property type="nucleotide sequence ID" value="XM_005987791.3"/>
</dbReference>
<dbReference type="InterPro" id="IPR002466">
    <property type="entry name" value="A_deamin"/>
</dbReference>
<dbReference type="AlphaFoldDB" id="M3XIG5"/>
<dbReference type="SMART" id="SM00358">
    <property type="entry name" value="DSRM"/>
    <property type="match status" value="1"/>
</dbReference>
<dbReference type="EMBL" id="AFYH01009819">
    <property type="status" value="NOT_ANNOTATED_CDS"/>
    <property type="molecule type" value="Genomic_DNA"/>
</dbReference>
<proteinExistence type="predicted"/>
<reference evidence="6" key="1">
    <citation type="submission" date="2011-08" db="EMBL/GenBank/DDBJ databases">
        <title>The draft genome of Latimeria chalumnae.</title>
        <authorList>
            <person name="Di Palma F."/>
            <person name="Alfoldi J."/>
            <person name="Johnson J."/>
            <person name="Berlin A."/>
            <person name="Gnerre S."/>
            <person name="Jaffe D."/>
            <person name="MacCallum I."/>
            <person name="Young S."/>
            <person name="Walker B.J."/>
            <person name="Lander E."/>
            <person name="Lindblad-Toh K."/>
        </authorList>
    </citation>
    <scope>NUCLEOTIDE SEQUENCE [LARGE SCALE GENOMIC DNA]</scope>
    <source>
        <strain evidence="6">Wild caught</strain>
    </source>
</reference>
<feature type="compositionally biased region" description="Basic and acidic residues" evidence="2">
    <location>
        <begin position="78"/>
        <end position="88"/>
    </location>
</feature>
<dbReference type="InterPro" id="IPR044455">
    <property type="entry name" value="ADAD1_DSRM"/>
</dbReference>
<gene>
    <name evidence="5" type="primary">ADAD2</name>
</gene>
<dbReference type="GO" id="GO:0008251">
    <property type="term" value="F:tRNA-specific adenosine deaminase activity"/>
    <property type="evidence" value="ECO:0007669"/>
    <property type="project" value="TreeGrafter"/>
</dbReference>
<keyword evidence="1" id="KW-0694">RNA-binding</keyword>
<dbReference type="Pfam" id="PF02137">
    <property type="entry name" value="A_deamin"/>
    <property type="match status" value="1"/>
</dbReference>
<dbReference type="FunCoup" id="M3XIG5">
    <property type="interactions" value="517"/>
</dbReference>
<dbReference type="Ensembl" id="ENSLACT00000024949.1">
    <property type="protein sequence ID" value="ENSLACP00000022521.1"/>
    <property type="gene ID" value="ENSLACG00000006309.2"/>
</dbReference>
<dbReference type="GO" id="GO:0006396">
    <property type="term" value="P:RNA processing"/>
    <property type="evidence" value="ECO:0007669"/>
    <property type="project" value="InterPro"/>
</dbReference>
<dbReference type="InterPro" id="IPR014720">
    <property type="entry name" value="dsRBD_dom"/>
</dbReference>
<dbReference type="GO" id="GO:0005737">
    <property type="term" value="C:cytoplasm"/>
    <property type="evidence" value="ECO:0007669"/>
    <property type="project" value="TreeGrafter"/>
</dbReference>
<evidence type="ECO:0000256" key="1">
    <source>
        <dbReference type="PROSITE-ProRule" id="PRU00266"/>
    </source>
</evidence>
<evidence type="ECO:0000259" key="4">
    <source>
        <dbReference type="PROSITE" id="PS50141"/>
    </source>
</evidence>
<keyword evidence="6" id="KW-1185">Reference proteome</keyword>
<dbReference type="eggNOG" id="KOG2777">
    <property type="taxonomic scope" value="Eukaryota"/>
</dbReference>
<dbReference type="GeneID" id="102346586"/>
<feature type="region of interest" description="Disordered" evidence="2">
    <location>
        <begin position="31"/>
        <end position="58"/>
    </location>
</feature>
<dbReference type="Bgee" id="ENSLACG00000006309">
    <property type="expression patterns" value="Expressed in post-anal tail muscle"/>
</dbReference>
<evidence type="ECO:0000259" key="3">
    <source>
        <dbReference type="PROSITE" id="PS50137"/>
    </source>
</evidence>
<dbReference type="GO" id="GO:0003725">
    <property type="term" value="F:double-stranded RNA binding"/>
    <property type="evidence" value="ECO:0007669"/>
    <property type="project" value="TreeGrafter"/>
</dbReference>
<dbReference type="OMA" id="WCLGDED"/>
<evidence type="ECO:0000313" key="6">
    <source>
        <dbReference type="Proteomes" id="UP000008672"/>
    </source>
</evidence>
<dbReference type="Pfam" id="PF00035">
    <property type="entry name" value="dsrm"/>
    <property type="match status" value="1"/>
</dbReference>